<accession>X0RWN7</accession>
<reference evidence="1" key="1">
    <citation type="journal article" date="2014" name="Front. Microbiol.">
        <title>High frequency of phylogenetically diverse reductive dehalogenase-homologous genes in deep subseafloor sedimentary metagenomes.</title>
        <authorList>
            <person name="Kawai M."/>
            <person name="Futagami T."/>
            <person name="Toyoda A."/>
            <person name="Takaki Y."/>
            <person name="Nishi S."/>
            <person name="Hori S."/>
            <person name="Arai W."/>
            <person name="Tsubouchi T."/>
            <person name="Morono Y."/>
            <person name="Uchiyama I."/>
            <person name="Ito T."/>
            <person name="Fujiyama A."/>
            <person name="Inagaki F."/>
            <person name="Takami H."/>
        </authorList>
    </citation>
    <scope>NUCLEOTIDE SEQUENCE</scope>
    <source>
        <strain evidence="1">Expedition CK06-06</strain>
    </source>
</reference>
<name>X0RWN7_9ZZZZ</name>
<dbReference type="AlphaFoldDB" id="X0RWN7"/>
<dbReference type="InterPro" id="IPR027417">
    <property type="entry name" value="P-loop_NTPase"/>
</dbReference>
<sequence>MELDREDFIHDGIFNNDAYMEAQENFTYLNIENFINIKSRFGPIVPFKLNKVQKYMMRCKLEQLKEFGYCRILNLKARQLGSSAISVTDMFVNSKFRNFGCSIIAHKKEMTGKKSLFKYVKRAYDSWVVAEEEGRLPKGFTEYESLT</sequence>
<protein>
    <submittedName>
        <fullName evidence="1">Uncharacterized protein</fullName>
    </submittedName>
</protein>
<dbReference type="Gene3D" id="3.40.50.300">
    <property type="entry name" value="P-loop containing nucleotide triphosphate hydrolases"/>
    <property type="match status" value="1"/>
</dbReference>
<gene>
    <name evidence="1" type="ORF">S01H1_14523</name>
</gene>
<proteinExistence type="predicted"/>
<organism evidence="1">
    <name type="scientific">marine sediment metagenome</name>
    <dbReference type="NCBI Taxonomy" id="412755"/>
    <lineage>
        <taxon>unclassified sequences</taxon>
        <taxon>metagenomes</taxon>
        <taxon>ecological metagenomes</taxon>
    </lineage>
</organism>
<comment type="caution">
    <text evidence="1">The sequence shown here is derived from an EMBL/GenBank/DDBJ whole genome shotgun (WGS) entry which is preliminary data.</text>
</comment>
<feature type="non-terminal residue" evidence="1">
    <location>
        <position position="147"/>
    </location>
</feature>
<dbReference type="EMBL" id="BARS01007560">
    <property type="protein sequence ID" value="GAF67421.1"/>
    <property type="molecule type" value="Genomic_DNA"/>
</dbReference>
<evidence type="ECO:0000313" key="1">
    <source>
        <dbReference type="EMBL" id="GAF67421.1"/>
    </source>
</evidence>